<dbReference type="GeneID" id="107752806"/>
<dbReference type="PANTHER" id="PTHR31974:SF2">
    <property type="entry name" value="BIOGENESIS OF LYSOSOME-RELATED ORGANELLES COMPLEX 1 SUBUNIT 3"/>
    <property type="match status" value="1"/>
</dbReference>
<dbReference type="GO" id="GO:0031083">
    <property type="term" value="C:BLOC-1 complex"/>
    <property type="evidence" value="ECO:0007669"/>
    <property type="project" value="TreeGrafter"/>
</dbReference>
<evidence type="ECO:0000256" key="2">
    <source>
        <dbReference type="ARBA" id="ARBA00019581"/>
    </source>
</evidence>
<dbReference type="Pfam" id="PF15753">
    <property type="entry name" value="BLOC1S3"/>
    <property type="match status" value="1"/>
</dbReference>
<evidence type="ECO:0000313" key="5">
    <source>
        <dbReference type="Proteomes" id="UP000472270"/>
    </source>
</evidence>
<dbReference type="OrthoDB" id="5984572at2759"/>
<feature type="region of interest" description="Disordered" evidence="3">
    <location>
        <begin position="1"/>
        <end position="60"/>
    </location>
</feature>
<dbReference type="AlphaFoldDB" id="A0A673N3V9"/>
<dbReference type="PANTHER" id="PTHR31974">
    <property type="entry name" value="BIOGENESIS OF LYSOSOME-RELATED ORGANELLES COMPLEX 1 SUBUNIT 3"/>
    <property type="match status" value="1"/>
</dbReference>
<dbReference type="InterPro" id="IPR017245">
    <property type="entry name" value="BLOC-1_complex_su-3"/>
</dbReference>
<comment type="similarity">
    <text evidence="1">Belongs to the BLOC1S3 family.</text>
</comment>
<protein>
    <recommendedName>
        <fullName evidence="2">Biogenesis of lysosome-related organelles complex 1 subunit 3</fullName>
    </recommendedName>
</protein>
<evidence type="ECO:0000256" key="3">
    <source>
        <dbReference type="SAM" id="MobiDB-lite"/>
    </source>
</evidence>
<keyword evidence="5" id="KW-1185">Reference proteome</keyword>
<organism evidence="4 5">
    <name type="scientific">Sinocyclocheilus rhinocerous</name>
    <dbReference type="NCBI Taxonomy" id="307959"/>
    <lineage>
        <taxon>Eukaryota</taxon>
        <taxon>Metazoa</taxon>
        <taxon>Chordata</taxon>
        <taxon>Craniata</taxon>
        <taxon>Vertebrata</taxon>
        <taxon>Euteleostomi</taxon>
        <taxon>Actinopterygii</taxon>
        <taxon>Neopterygii</taxon>
        <taxon>Teleostei</taxon>
        <taxon>Ostariophysi</taxon>
        <taxon>Cypriniformes</taxon>
        <taxon>Cyprinidae</taxon>
        <taxon>Cyprininae</taxon>
        <taxon>Sinocyclocheilus</taxon>
    </lineage>
</organism>
<dbReference type="RefSeq" id="XP_016424361.1">
    <property type="nucleotide sequence ID" value="XM_016568875.1"/>
</dbReference>
<reference evidence="4" key="2">
    <citation type="submission" date="2025-09" db="UniProtKB">
        <authorList>
            <consortium name="Ensembl"/>
        </authorList>
    </citation>
    <scope>IDENTIFICATION</scope>
</reference>
<name>A0A673N3V9_9TELE</name>
<feature type="region of interest" description="Disordered" evidence="3">
    <location>
        <begin position="85"/>
        <end position="105"/>
    </location>
</feature>
<dbReference type="KEGG" id="srx:107752806"/>
<evidence type="ECO:0000256" key="1">
    <source>
        <dbReference type="ARBA" id="ARBA00008942"/>
    </source>
</evidence>
<dbReference type="Ensembl" id="ENSSRHT00000100535.1">
    <property type="protein sequence ID" value="ENSSRHP00000097873.1"/>
    <property type="gene ID" value="ENSSRHG00000048064.1"/>
</dbReference>
<dbReference type="Proteomes" id="UP000472270">
    <property type="component" value="Unassembled WGS sequence"/>
</dbReference>
<sequence>MASNKFQIVVQGEASETDSDDEVCITSAPPVHASSSSSSGMKVAGEASETDSEDEEERARRLALESHQQMLRKDLPPLIVIRNTPATASGQEDRSSPLSRPDSGRFNSLLQQKLQESNARLCMDVNQSLKQVYQNAARDIRQATAHLNNSQTGIINASHSIRLILEDLKSVSEKIDIITSCHLLPDITMPNPLSEQSQSRAQELDEMAACI</sequence>
<evidence type="ECO:0000313" key="4">
    <source>
        <dbReference type="Ensembl" id="ENSSRHP00000097873.1"/>
    </source>
</evidence>
<reference evidence="4" key="1">
    <citation type="submission" date="2025-08" db="UniProtKB">
        <authorList>
            <consortium name="Ensembl"/>
        </authorList>
    </citation>
    <scope>IDENTIFICATION</scope>
</reference>
<proteinExistence type="inferred from homology"/>
<dbReference type="CTD" id="388552"/>
<accession>A0A673N3V9</accession>
<gene>
    <name evidence="4" type="primary">bloc1s3</name>
</gene>
<dbReference type="PIRSF" id="PIRSF037630">
    <property type="entry name" value="BLOC-1_complex_subunit_3"/>
    <property type="match status" value="1"/>
</dbReference>